<sequence>MPPPSTTAKRLLYWLIAGTRGGESRARIISSIRELPKNANQLSEDLRMDYKTVRHHLDVLRENGLVVPVGEGYAMTYFLSQEMEANYATLEEILGKIGKKQKRVSKVQNHDDQSA</sequence>
<comment type="caution">
    <text evidence="2">The sequence shown here is derived from an EMBL/GenBank/DDBJ whole genome shotgun (WGS) entry which is preliminary data.</text>
</comment>
<dbReference type="InterPro" id="IPR036388">
    <property type="entry name" value="WH-like_DNA-bd_sf"/>
</dbReference>
<feature type="domain" description="HTH arsR-type" evidence="1">
    <location>
        <begin position="19"/>
        <end position="92"/>
    </location>
</feature>
<protein>
    <submittedName>
        <fullName evidence="2">ArsR family transcriptional regulator</fullName>
    </submittedName>
</protein>
<dbReference type="CDD" id="cd00090">
    <property type="entry name" value="HTH_ARSR"/>
    <property type="match status" value="1"/>
</dbReference>
<dbReference type="PANTHER" id="PTHR38600">
    <property type="entry name" value="TRANSCRIPTIONAL REGULATORY PROTEIN"/>
    <property type="match status" value="1"/>
</dbReference>
<dbReference type="Gene3D" id="1.10.10.10">
    <property type="entry name" value="Winged helix-like DNA-binding domain superfamily/Winged helix DNA-binding domain"/>
    <property type="match status" value="1"/>
</dbReference>
<dbReference type="Pfam" id="PF01022">
    <property type="entry name" value="HTH_5"/>
    <property type="match status" value="1"/>
</dbReference>
<evidence type="ECO:0000259" key="1">
    <source>
        <dbReference type="SMART" id="SM00418"/>
    </source>
</evidence>
<dbReference type="EMBL" id="DSTX01000004">
    <property type="protein sequence ID" value="HFK20329.1"/>
    <property type="molecule type" value="Genomic_DNA"/>
</dbReference>
<dbReference type="SMART" id="SM00418">
    <property type="entry name" value="HTH_ARSR"/>
    <property type="match status" value="1"/>
</dbReference>
<reference evidence="2" key="1">
    <citation type="journal article" date="2020" name="mSystems">
        <title>Genome- and Community-Level Interaction Insights into Carbon Utilization and Element Cycling Functions of Hydrothermarchaeota in Hydrothermal Sediment.</title>
        <authorList>
            <person name="Zhou Z."/>
            <person name="Liu Y."/>
            <person name="Xu W."/>
            <person name="Pan J."/>
            <person name="Luo Z.H."/>
            <person name="Li M."/>
        </authorList>
    </citation>
    <scope>NUCLEOTIDE SEQUENCE [LARGE SCALE GENOMIC DNA]</scope>
    <source>
        <strain evidence="2">SpSt-468</strain>
    </source>
</reference>
<name>A0A7C3EW71_9CREN</name>
<dbReference type="SUPFAM" id="SSF46785">
    <property type="entry name" value="Winged helix' DNA-binding domain"/>
    <property type="match status" value="1"/>
</dbReference>
<organism evidence="2">
    <name type="scientific">Candidatus Methanomethylicus mesodigestus</name>
    <dbReference type="NCBI Taxonomy" id="1867258"/>
    <lineage>
        <taxon>Archaea</taxon>
        <taxon>Thermoproteota</taxon>
        <taxon>Methanosuratincolia</taxon>
        <taxon>Candidatus Methanomethylicales</taxon>
        <taxon>Candidatus Methanomethylicaceae</taxon>
        <taxon>Candidatus Methanomethylicus</taxon>
    </lineage>
</organism>
<dbReference type="InterPro" id="IPR036390">
    <property type="entry name" value="WH_DNA-bd_sf"/>
</dbReference>
<dbReference type="PANTHER" id="PTHR38600:SF1">
    <property type="entry name" value="TRANSCRIPTIONAL REGULATORY PROTEIN"/>
    <property type="match status" value="1"/>
</dbReference>
<dbReference type="AlphaFoldDB" id="A0A7C3EW71"/>
<proteinExistence type="predicted"/>
<evidence type="ECO:0000313" key="2">
    <source>
        <dbReference type="EMBL" id="HFK20329.1"/>
    </source>
</evidence>
<dbReference type="GO" id="GO:0003700">
    <property type="term" value="F:DNA-binding transcription factor activity"/>
    <property type="evidence" value="ECO:0007669"/>
    <property type="project" value="InterPro"/>
</dbReference>
<gene>
    <name evidence="2" type="ORF">ENS19_03510</name>
</gene>
<dbReference type="InterPro" id="IPR011991">
    <property type="entry name" value="ArsR-like_HTH"/>
</dbReference>
<accession>A0A7C3EW71</accession>
<dbReference type="InterPro" id="IPR001845">
    <property type="entry name" value="HTH_ArsR_DNA-bd_dom"/>
</dbReference>